<dbReference type="SUPFAM" id="SSF51735">
    <property type="entry name" value="NAD(P)-binding Rossmann-fold domains"/>
    <property type="match status" value="1"/>
</dbReference>
<dbReference type="InterPro" id="IPR002347">
    <property type="entry name" value="SDR_fam"/>
</dbReference>
<accession>A0ABV3L720</accession>
<protein>
    <submittedName>
        <fullName evidence="2">SDR family oxidoreductase</fullName>
        <ecNumber evidence="2">1.-.-.-</ecNumber>
    </submittedName>
</protein>
<keyword evidence="2" id="KW-0560">Oxidoreductase</keyword>
<dbReference type="Pfam" id="PF13561">
    <property type="entry name" value="adh_short_C2"/>
    <property type="match status" value="1"/>
</dbReference>
<reference evidence="2 3" key="1">
    <citation type="submission" date="2024-07" db="EMBL/GenBank/DDBJ databases">
        <authorList>
            <person name="Kang M."/>
        </authorList>
    </citation>
    <scope>NUCLEOTIDE SEQUENCE [LARGE SCALE GENOMIC DNA]</scope>
    <source>
        <strain evidence="2 3">DFM31</strain>
    </source>
</reference>
<evidence type="ECO:0000313" key="3">
    <source>
        <dbReference type="Proteomes" id="UP001553161"/>
    </source>
</evidence>
<dbReference type="PANTHER" id="PTHR42879">
    <property type="entry name" value="3-OXOACYL-(ACYL-CARRIER-PROTEIN) REDUCTASE"/>
    <property type="match status" value="1"/>
</dbReference>
<name>A0ABV3L720_9RHOB</name>
<dbReference type="EMBL" id="JBFBVU010000012">
    <property type="protein sequence ID" value="MEV8467288.1"/>
    <property type="molecule type" value="Genomic_DNA"/>
</dbReference>
<dbReference type="PRINTS" id="PR00081">
    <property type="entry name" value="GDHRDH"/>
</dbReference>
<dbReference type="CDD" id="cd05233">
    <property type="entry name" value="SDR_c"/>
    <property type="match status" value="1"/>
</dbReference>
<dbReference type="InterPro" id="IPR050259">
    <property type="entry name" value="SDR"/>
</dbReference>
<comment type="similarity">
    <text evidence="1">Belongs to the short-chain dehydrogenases/reductases (SDR) family.</text>
</comment>
<dbReference type="Proteomes" id="UP001553161">
    <property type="component" value="Unassembled WGS sequence"/>
</dbReference>
<dbReference type="Gene3D" id="3.40.50.720">
    <property type="entry name" value="NAD(P)-binding Rossmann-like Domain"/>
    <property type="match status" value="1"/>
</dbReference>
<evidence type="ECO:0000313" key="2">
    <source>
        <dbReference type="EMBL" id="MEV8467288.1"/>
    </source>
</evidence>
<keyword evidence="3" id="KW-1185">Reference proteome</keyword>
<sequence length="258" mass="26960">MGEFDGKIAVVTGSSGIGLGAALHFAREGAQVYLCGIDDALNAKARSDADGRAVNVSRVDVSDAEQVESWINGIAAEAGGIDILVNAAAIQTYGTTETTDIAHWRRVMNINLDSCFYTSHFAYPHMKARGGGAIVHVSSVQGHSNQYGVLAYATTKGGIHAFTRAQAVDAARDGIRVNSISPGSIRTPLLEFAAQEVAGPGNPIEDTIAEFGKAHPIGRVGTIEETSQLIGFLCSEKAGFCTGADYRIDGALTAYIGV</sequence>
<dbReference type="EC" id="1.-.-.-" evidence="2"/>
<comment type="caution">
    <text evidence="2">The sequence shown here is derived from an EMBL/GenBank/DDBJ whole genome shotgun (WGS) entry which is preliminary data.</text>
</comment>
<evidence type="ECO:0000256" key="1">
    <source>
        <dbReference type="ARBA" id="ARBA00006484"/>
    </source>
</evidence>
<dbReference type="GO" id="GO:0016491">
    <property type="term" value="F:oxidoreductase activity"/>
    <property type="evidence" value="ECO:0007669"/>
    <property type="project" value="UniProtKB-KW"/>
</dbReference>
<dbReference type="PROSITE" id="PS00061">
    <property type="entry name" value="ADH_SHORT"/>
    <property type="match status" value="1"/>
</dbReference>
<dbReference type="PRINTS" id="PR00080">
    <property type="entry name" value="SDRFAMILY"/>
</dbReference>
<gene>
    <name evidence="2" type="ORF">AB0T83_10905</name>
</gene>
<proteinExistence type="inferred from homology"/>
<organism evidence="2 3">
    <name type="scientific">Meridianimarinicoccus marinus</name>
    <dbReference type="NCBI Taxonomy" id="3231483"/>
    <lineage>
        <taxon>Bacteria</taxon>
        <taxon>Pseudomonadati</taxon>
        <taxon>Pseudomonadota</taxon>
        <taxon>Alphaproteobacteria</taxon>
        <taxon>Rhodobacterales</taxon>
        <taxon>Paracoccaceae</taxon>
        <taxon>Meridianimarinicoccus</taxon>
    </lineage>
</organism>
<dbReference type="RefSeq" id="WP_366193069.1">
    <property type="nucleotide sequence ID" value="NZ_JBFBVU010000012.1"/>
</dbReference>
<dbReference type="PANTHER" id="PTHR42879:SF2">
    <property type="entry name" value="3-OXOACYL-[ACYL-CARRIER-PROTEIN] REDUCTASE FABG"/>
    <property type="match status" value="1"/>
</dbReference>
<dbReference type="InterPro" id="IPR036291">
    <property type="entry name" value="NAD(P)-bd_dom_sf"/>
</dbReference>
<dbReference type="InterPro" id="IPR020904">
    <property type="entry name" value="Sc_DH/Rdtase_CS"/>
</dbReference>